<dbReference type="eggNOG" id="COG4114">
    <property type="taxonomic scope" value="Bacteria"/>
</dbReference>
<dbReference type="AlphaFoldDB" id="F8JXL6"/>
<feature type="region of interest" description="Disordered" evidence="1">
    <location>
        <begin position="220"/>
        <end position="241"/>
    </location>
</feature>
<evidence type="ECO:0008006" key="4">
    <source>
        <dbReference type="Google" id="ProtNLM"/>
    </source>
</evidence>
<organism evidence="2 3">
    <name type="scientific">Streptantibioticus cattleyicolor (strain ATCC 35852 / DSM 46488 / JCM 4925 / NBRC 14057 / NRRL 8057)</name>
    <name type="common">Streptomyces cattleya</name>
    <dbReference type="NCBI Taxonomy" id="1003195"/>
    <lineage>
        <taxon>Bacteria</taxon>
        <taxon>Bacillati</taxon>
        <taxon>Actinomycetota</taxon>
        <taxon>Actinomycetes</taxon>
        <taxon>Kitasatosporales</taxon>
        <taxon>Streptomycetaceae</taxon>
        <taxon>Streptantibioticus</taxon>
    </lineage>
</organism>
<proteinExistence type="predicted"/>
<accession>F8JXL6</accession>
<dbReference type="OrthoDB" id="5181364at2"/>
<evidence type="ECO:0000256" key="1">
    <source>
        <dbReference type="SAM" id="MobiDB-lite"/>
    </source>
</evidence>
<evidence type="ECO:0000313" key="2">
    <source>
        <dbReference type="EMBL" id="AEW97118.1"/>
    </source>
</evidence>
<reference evidence="3" key="1">
    <citation type="submission" date="2011-12" db="EMBL/GenBank/DDBJ databases">
        <title>Complete genome sequence of Streptomyces cattleya strain DSM 46488.</title>
        <authorList>
            <person name="Ou H.-Y."/>
            <person name="Li P."/>
            <person name="Zhao C."/>
            <person name="O'Hagan D."/>
            <person name="Deng Z."/>
        </authorList>
    </citation>
    <scope>NUCLEOTIDE SEQUENCE [LARGE SCALE GENOMIC DNA]</scope>
    <source>
        <strain evidence="3">ATCC 35852 / DSM 46488 / JCM 4925 / NBRC 14057 / NRRL 8057</strain>
    </source>
</reference>
<dbReference type="KEGG" id="sct:SCAT_4754"/>
<dbReference type="STRING" id="1003195.SCATT_47470"/>
<dbReference type="EMBL" id="CP003219">
    <property type="protein sequence ID" value="AEW97118.1"/>
    <property type="molecule type" value="Genomic_DNA"/>
</dbReference>
<dbReference type="HOGENOM" id="CLU_086030_0_0_11"/>
<dbReference type="KEGG" id="scy:SCATT_47470"/>
<protein>
    <recommendedName>
        <fullName evidence="4">Iron-sulfur protein</fullName>
    </recommendedName>
</protein>
<dbReference type="Proteomes" id="UP000007842">
    <property type="component" value="Chromosome"/>
</dbReference>
<name>F8JXL6_STREN</name>
<sequence length="283" mass="29553">MPVAARLSPSPLDAAYRRLARVTGVRVIRSPEAPPTGDGWLRGDSLAAGGAAPAAVSAAEAERLLRDHGRPARPDVAAGLALHRYAWPACLLFTVPWFWHRRVPWLAPGDVAVHRDAGRVAVRPGPFACLPGDPAAGLPGARPVAGEAALREALREAVAAHLGPVIEAFRPYTRRGRRALWGMACDEIAEGLWYVAGLAGEADRAAAELSALLPGDTPPYPGGAGFRVPEAEPEPEAGLPGGAALTRDRISCCLFYTVLPSASCTRCPRGADADRAPRVAAGA</sequence>
<evidence type="ECO:0000313" key="3">
    <source>
        <dbReference type="Proteomes" id="UP000007842"/>
    </source>
</evidence>
<gene>
    <name evidence="2" type="ordered locus">SCATT_47470</name>
</gene>
<keyword evidence="3" id="KW-1185">Reference proteome</keyword>
<dbReference type="PATRIC" id="fig|1003195.11.peg.6186"/>
<dbReference type="RefSeq" id="WP_014145458.1">
    <property type="nucleotide sequence ID" value="NC_016111.1"/>
</dbReference>
<accession>G8WT95</accession>